<reference evidence="4" key="1">
    <citation type="submission" date="2020-06" db="EMBL/GenBank/DDBJ databases">
        <title>A chromosome-scale genome assembly of Talaromyces rugulosus W13939.</title>
        <authorList>
            <person name="Wang B."/>
            <person name="Guo L."/>
            <person name="Ye K."/>
            <person name="Wang L."/>
        </authorList>
    </citation>
    <scope>NUCLEOTIDE SEQUENCE [LARGE SCALE GENOMIC DNA]</scope>
    <source>
        <strain evidence="4">W13939</strain>
    </source>
</reference>
<dbReference type="NCBIfam" id="TIGR01226">
    <property type="entry name" value="phe_am_lyase"/>
    <property type="match status" value="1"/>
</dbReference>
<dbReference type="AlphaFoldDB" id="A0A7H8QVI5"/>
<keyword evidence="4" id="KW-1185">Reference proteome</keyword>
<proteinExistence type="inferred from homology"/>
<dbReference type="PANTHER" id="PTHR10362">
    <property type="entry name" value="HISTIDINE AMMONIA-LYASE"/>
    <property type="match status" value="1"/>
</dbReference>
<evidence type="ECO:0000256" key="2">
    <source>
        <dbReference type="RuleBase" id="RU003954"/>
    </source>
</evidence>
<dbReference type="Gene3D" id="1.20.200.10">
    <property type="entry name" value="Fumarase/aspartase (Central domain)"/>
    <property type="match status" value="1"/>
</dbReference>
<comment type="similarity">
    <text evidence="1 2">Belongs to the PAL/histidase family.</text>
</comment>
<dbReference type="InterPro" id="IPR008948">
    <property type="entry name" value="L-Aspartase-like"/>
</dbReference>
<dbReference type="PROSITE" id="PS00488">
    <property type="entry name" value="PAL_HISTIDASE"/>
    <property type="match status" value="1"/>
</dbReference>
<evidence type="ECO:0000313" key="3">
    <source>
        <dbReference type="EMBL" id="QKX57748.1"/>
    </source>
</evidence>
<sequence>MSRQSPHLVKVHELWKLIRQRSKEQSYELNGKLLHIAEVVATSQQASTPQLSEDPKIINRLQDSVDVLFDHLARGWYVYGVNTDFGGSADSRTTEVIELQKALMQLTQSGIPTKPSNGSLIPGHSTPLEWVRAAMVVRCNASLRGHSAVSLTIIKAIISLLEHGLTPVVPLRGTVSASGDLMPLAYVTGSIEGNPDILLEKHGKVFRSHQALQETGLAPVSLGPKEGLGLVNGTASSAGLGALVVAQAHSLAFLTQVLTGGAVEALRGSSESFHPFIARARPHPGQIECARNIAYFLGGSHLSRDVLEPKSRRREDLVQDRYSLRSAPQWIGPQLEDLLLADQQISIDLNSSCDNPLVDSYSNDIYYGCNFQAAAVTSAMEKARLALQMFGRILFAQSTEMIDVHLSGGLPANLAADNPNISFTMKGVDINMAAYMAELSYLANPMSSHVQAAEMHNQSVNSMAFASARMSQDAIDVLTNMCACSVFIVSQELDLRALHMAFIADATKALASTIELAFSNKVEDDQLNSLQTSVQANVDRAWGSTAKLNLYDRCASLIDSTVPIVLSHVGGAVADITKWKEHAVGVVWKVWKKTFASFSAAPHTSHLLGAGSRVLYDFVRITLGVPFHQGFLEHPTADGQTFHGRPKKTIGGWISIIREIIQCGSIYDDLLALAEGLLPTAGGRNWTNGKNSTMCHGYTNGEVPGWEKSE</sequence>
<dbReference type="GO" id="GO:0006559">
    <property type="term" value="P:L-phenylalanine catabolic process"/>
    <property type="evidence" value="ECO:0007669"/>
    <property type="project" value="InterPro"/>
</dbReference>
<dbReference type="EMBL" id="CP055900">
    <property type="protein sequence ID" value="QKX57748.1"/>
    <property type="molecule type" value="Genomic_DNA"/>
</dbReference>
<gene>
    <name evidence="3" type="ORF">TRUGW13939_04868</name>
</gene>
<organism evidence="3 4">
    <name type="scientific">Talaromyces rugulosus</name>
    <name type="common">Penicillium rugulosum</name>
    <dbReference type="NCBI Taxonomy" id="121627"/>
    <lineage>
        <taxon>Eukaryota</taxon>
        <taxon>Fungi</taxon>
        <taxon>Dikarya</taxon>
        <taxon>Ascomycota</taxon>
        <taxon>Pezizomycotina</taxon>
        <taxon>Eurotiomycetes</taxon>
        <taxon>Eurotiomycetidae</taxon>
        <taxon>Eurotiales</taxon>
        <taxon>Trichocomaceae</taxon>
        <taxon>Talaromyces</taxon>
        <taxon>Talaromyces sect. Islandici</taxon>
    </lineage>
</organism>
<dbReference type="Pfam" id="PF00221">
    <property type="entry name" value="Lyase_aromatic"/>
    <property type="match status" value="1"/>
</dbReference>
<keyword evidence="2" id="KW-0456">Lyase</keyword>
<dbReference type="RefSeq" id="XP_035343926.1">
    <property type="nucleotide sequence ID" value="XM_035488033.1"/>
</dbReference>
<dbReference type="SUPFAM" id="SSF48557">
    <property type="entry name" value="L-aspartase-like"/>
    <property type="match status" value="1"/>
</dbReference>
<name>A0A7H8QVI5_TALRU</name>
<protein>
    <recommendedName>
        <fullName evidence="5">Phenylalanine ammonia-lyase</fullName>
    </recommendedName>
</protein>
<dbReference type="CDD" id="cd00332">
    <property type="entry name" value="PAL-HAL"/>
    <property type="match status" value="1"/>
</dbReference>
<dbReference type="Proteomes" id="UP000509510">
    <property type="component" value="Chromosome III"/>
</dbReference>
<dbReference type="GO" id="GO:0016841">
    <property type="term" value="F:ammonia-lyase activity"/>
    <property type="evidence" value="ECO:0007669"/>
    <property type="project" value="InterPro"/>
</dbReference>
<dbReference type="InterPro" id="IPR023144">
    <property type="entry name" value="Phe_NH3-lyase_shielding_dom_sf"/>
</dbReference>
<dbReference type="GO" id="GO:0005737">
    <property type="term" value="C:cytoplasm"/>
    <property type="evidence" value="ECO:0007669"/>
    <property type="project" value="InterPro"/>
</dbReference>
<dbReference type="GeneID" id="55992366"/>
<evidence type="ECO:0008006" key="5">
    <source>
        <dbReference type="Google" id="ProtNLM"/>
    </source>
</evidence>
<dbReference type="KEGG" id="trg:TRUGW13939_04868"/>
<evidence type="ECO:0000256" key="1">
    <source>
        <dbReference type="ARBA" id="ARBA00007238"/>
    </source>
</evidence>
<dbReference type="InterPro" id="IPR022313">
    <property type="entry name" value="Phe/His_NH3-lyase_AS"/>
</dbReference>
<dbReference type="Gene3D" id="1.10.274.20">
    <property type="entry name" value="Phenylalanine ammonia-lyase 1, domain 3"/>
    <property type="match status" value="1"/>
</dbReference>
<dbReference type="InterPro" id="IPR005922">
    <property type="entry name" value="Phe_NH3-lyase"/>
</dbReference>
<dbReference type="InterPro" id="IPR001106">
    <property type="entry name" value="Aromatic_Lyase"/>
</dbReference>
<dbReference type="OrthoDB" id="10051290at2759"/>
<dbReference type="InterPro" id="IPR024083">
    <property type="entry name" value="Fumarase/histidase_N"/>
</dbReference>
<evidence type="ECO:0000313" key="4">
    <source>
        <dbReference type="Proteomes" id="UP000509510"/>
    </source>
</evidence>
<dbReference type="Gene3D" id="1.10.275.10">
    <property type="entry name" value="Fumarase/aspartase (N-terminal domain)"/>
    <property type="match status" value="1"/>
</dbReference>
<accession>A0A7H8QVI5</accession>